<dbReference type="AlphaFoldDB" id="A0A4T0MYG3"/>
<reference evidence="4 5" key="1">
    <citation type="submission" date="2019-03" db="EMBL/GenBank/DDBJ databases">
        <title>Sequencing 25 genomes of Wallemia mellicola.</title>
        <authorList>
            <person name="Gostincar C."/>
        </authorList>
    </citation>
    <scope>NUCLEOTIDE SEQUENCE [LARGE SCALE GENOMIC DNA]</scope>
    <source>
        <strain evidence="2 4">EXF-1277</strain>
        <strain evidence="1 5">EXF-6152</strain>
        <strain evidence="3 6">EXF-757</strain>
    </source>
</reference>
<evidence type="ECO:0008006" key="7">
    <source>
        <dbReference type="Google" id="ProtNLM"/>
    </source>
</evidence>
<dbReference type="Proteomes" id="UP000305362">
    <property type="component" value="Unassembled WGS sequence"/>
</dbReference>
<sequence>MKGFLDLPNEVLSQIIDNYLDLNDIYLLRICNKRLLELSRSIVLNSIQMRLFGLTAGVHTTKVIESGLFSSRNCQSVHSLSLIMTAYPYNLHSGPPNNEEEEAVAKEMENSMDFADESEISELIVRLQRVQNVRLHLSNTPQWKETEKEAFQRLLYSLATLRRLKDLTILSPEGLWEAMILPPIQTLESLTIRGDIPNKAILGSCVENSRALRQLRLPNDDRETSEALEGLSSNTLPALEFYEGRSDDIVELTNENVAPNLKRLRYIPHKEGDSSLEEVQSTLSVLEGRPLSSFAYETLFTMQFNEVVNSLTPFKETLTSLAIGNTNALAPPELTLEERLIGEIRFSSAFVDNLPRLTTVCLTYATAEGMPHLPSGNSGTTTLPDGSIATYFDRVAALWFKQLPTLCGVGMIFLDGTPSKAWYATVFGIDQKGESLDVDDSWRRYQPFPEELALPAIQSWIEEL</sequence>
<evidence type="ECO:0000313" key="1">
    <source>
        <dbReference type="EMBL" id="TIB76821.1"/>
    </source>
</evidence>
<dbReference type="EMBL" id="SPRC01000041">
    <property type="protein sequence ID" value="TIB76821.1"/>
    <property type="molecule type" value="Genomic_DNA"/>
</dbReference>
<dbReference type="Proteomes" id="UP000310708">
    <property type="component" value="Unassembled WGS sequence"/>
</dbReference>
<dbReference type="EMBL" id="SPRV01000037">
    <property type="protein sequence ID" value="TIC60663.1"/>
    <property type="molecule type" value="Genomic_DNA"/>
</dbReference>
<evidence type="ECO:0000313" key="4">
    <source>
        <dbReference type="Proteomes" id="UP000305362"/>
    </source>
</evidence>
<proteinExistence type="predicted"/>
<name>A0A4T0MYG3_9BASI</name>
<protein>
    <recommendedName>
        <fullName evidence="7">F-box domain-containing protein</fullName>
    </recommendedName>
</protein>
<evidence type="ECO:0000313" key="5">
    <source>
        <dbReference type="Proteomes" id="UP000310685"/>
    </source>
</evidence>
<evidence type="ECO:0000313" key="2">
    <source>
        <dbReference type="EMBL" id="TIC60663.1"/>
    </source>
</evidence>
<organism evidence="1 5">
    <name type="scientific">Wallemia mellicola</name>
    <dbReference type="NCBI Taxonomy" id="1708541"/>
    <lineage>
        <taxon>Eukaryota</taxon>
        <taxon>Fungi</taxon>
        <taxon>Dikarya</taxon>
        <taxon>Basidiomycota</taxon>
        <taxon>Wallemiomycotina</taxon>
        <taxon>Wallemiomycetes</taxon>
        <taxon>Wallemiales</taxon>
        <taxon>Wallemiaceae</taxon>
        <taxon>Wallemia</taxon>
    </lineage>
</organism>
<accession>A0A4T0MYG3</accession>
<evidence type="ECO:0000313" key="6">
    <source>
        <dbReference type="Proteomes" id="UP000310708"/>
    </source>
</evidence>
<evidence type="ECO:0000313" key="3">
    <source>
        <dbReference type="EMBL" id="TIC63495.1"/>
    </source>
</evidence>
<dbReference type="Proteomes" id="UP000310685">
    <property type="component" value="Unassembled WGS sequence"/>
</dbReference>
<comment type="caution">
    <text evidence="1">The sequence shown here is derived from an EMBL/GenBank/DDBJ whole genome shotgun (WGS) entry which is preliminary data.</text>
</comment>
<dbReference type="EMBL" id="SPRX01000046">
    <property type="protein sequence ID" value="TIC63495.1"/>
    <property type="molecule type" value="Genomic_DNA"/>
</dbReference>
<dbReference type="OrthoDB" id="3352666at2759"/>
<gene>
    <name evidence="3" type="ORF">E3Q01_03316</name>
    <name evidence="2" type="ORF">E3Q03_03084</name>
    <name evidence="1" type="ORF">E3Q22_03361</name>
</gene>